<dbReference type="Proteomes" id="UP000076586">
    <property type="component" value="Unassembled WGS sequence"/>
</dbReference>
<reference evidence="3" key="1">
    <citation type="submission" date="2016-04" db="EMBL/GenBank/DDBJ databases">
        <title>Draft genome sequence of Paludibacter jiangxiensis strain NM7.</title>
        <authorList>
            <person name="Qiu Y."/>
            <person name="Matsuura N."/>
            <person name="Ohashi A."/>
            <person name="Tourlousse M.D."/>
            <person name="Sekiguchi Y."/>
        </authorList>
    </citation>
    <scope>NUCLEOTIDE SEQUENCE [LARGE SCALE GENOMIC DNA]</scope>
    <source>
        <strain evidence="3">NM7</strain>
    </source>
</reference>
<reference evidence="3" key="2">
    <citation type="journal article" date="2017" name="Genome Announc.">
        <title>Draft genome sequence of Paludibacter jiangxiensis NM7(T), a propionate-producing fermentative bacterium.</title>
        <authorList>
            <person name="Qiu Y.-L."/>
            <person name="Tourlousse D.M."/>
            <person name="Matsuura N."/>
            <person name="Ohashi A."/>
            <person name="Sekiguchi Y."/>
        </authorList>
    </citation>
    <scope>NUCLEOTIDE SEQUENCE [LARGE SCALE GENOMIC DNA]</scope>
    <source>
        <strain evidence="3">NM7</strain>
    </source>
</reference>
<dbReference type="CDD" id="cd05014">
    <property type="entry name" value="SIS_Kpsf"/>
    <property type="match status" value="1"/>
</dbReference>
<accession>A0A170YGH0</accession>
<evidence type="ECO:0000259" key="1">
    <source>
        <dbReference type="PROSITE" id="PS51464"/>
    </source>
</evidence>
<dbReference type="GO" id="GO:0097367">
    <property type="term" value="F:carbohydrate derivative binding"/>
    <property type="evidence" value="ECO:0007669"/>
    <property type="project" value="InterPro"/>
</dbReference>
<organism evidence="2 3">
    <name type="scientific">Paludibacter jiangxiensis</name>
    <dbReference type="NCBI Taxonomy" id="681398"/>
    <lineage>
        <taxon>Bacteria</taxon>
        <taxon>Pseudomonadati</taxon>
        <taxon>Bacteroidota</taxon>
        <taxon>Bacteroidia</taxon>
        <taxon>Bacteroidales</taxon>
        <taxon>Paludibacteraceae</taxon>
        <taxon>Paludibacter</taxon>
    </lineage>
</organism>
<gene>
    <name evidence="2" type="ORF">PJIAN_1374</name>
</gene>
<dbReference type="SUPFAM" id="SSF53697">
    <property type="entry name" value="SIS domain"/>
    <property type="match status" value="1"/>
</dbReference>
<protein>
    <submittedName>
        <fullName evidence="2">Arabinose-5-phosphate isomerase</fullName>
    </submittedName>
</protein>
<feature type="domain" description="SIS" evidence="1">
    <location>
        <begin position="49"/>
        <end position="194"/>
    </location>
</feature>
<keyword evidence="2" id="KW-0413">Isomerase</keyword>
<name>A0A170YGH0_9BACT</name>
<dbReference type="InterPro" id="IPR001347">
    <property type="entry name" value="SIS_dom"/>
</dbReference>
<dbReference type="InterPro" id="IPR046348">
    <property type="entry name" value="SIS_dom_sf"/>
</dbReference>
<dbReference type="EMBL" id="BDCR01000001">
    <property type="protein sequence ID" value="GAT61790.1"/>
    <property type="molecule type" value="Genomic_DNA"/>
</dbReference>
<proteinExistence type="predicted"/>
<dbReference type="GO" id="GO:1901135">
    <property type="term" value="P:carbohydrate derivative metabolic process"/>
    <property type="evidence" value="ECO:0007669"/>
    <property type="project" value="InterPro"/>
</dbReference>
<dbReference type="AlphaFoldDB" id="A0A170YGH0"/>
<dbReference type="PROSITE" id="PS51464">
    <property type="entry name" value="SIS"/>
    <property type="match status" value="1"/>
</dbReference>
<dbReference type="STRING" id="681398.PJIAN_1374"/>
<sequence length="214" mass="23162">MQGGDFTINARKLHTTMYLEEMKQVLRQEADAVLNIPVGESYNDAIDLICKHVHERKGKLVTSGMGKAGQIALNIATTFSSTGTPSVFLHPSEAQHGDLGVLQSNDVMLLISNSGKTREILELVTLARNLYAQIPFIIITSNPESPLAEIADALLLTGNPEEVCALGLSPTTSTTVMTVIGDVLVVGTMRKIGFTRADYNKRHHGGYLGQKSKE</sequence>
<dbReference type="PANTHER" id="PTHR38418">
    <property type="entry name" value="SUGAR ISOMERASE, KPSF/GUTQ (AFU_ORTHOLOGUE AFUA_6G08860)"/>
    <property type="match status" value="1"/>
</dbReference>
<dbReference type="Gene3D" id="3.40.50.10490">
    <property type="entry name" value="Glucose-6-phosphate isomerase like protein, domain 1"/>
    <property type="match status" value="1"/>
</dbReference>
<evidence type="ECO:0000313" key="3">
    <source>
        <dbReference type="Proteomes" id="UP000076586"/>
    </source>
</evidence>
<dbReference type="PANTHER" id="PTHR38418:SF2">
    <property type="entry name" value="SUGAR ISOMERASE, KPSF_GUTQ (AFU_ORTHOLOGUE AFUA_6G08860)"/>
    <property type="match status" value="1"/>
</dbReference>
<dbReference type="Pfam" id="PF01380">
    <property type="entry name" value="SIS"/>
    <property type="match status" value="1"/>
</dbReference>
<dbReference type="InterPro" id="IPR035474">
    <property type="entry name" value="SIS_Kpsf"/>
</dbReference>
<keyword evidence="3" id="KW-1185">Reference proteome</keyword>
<dbReference type="GO" id="GO:0016853">
    <property type="term" value="F:isomerase activity"/>
    <property type="evidence" value="ECO:0007669"/>
    <property type="project" value="UniProtKB-KW"/>
</dbReference>
<evidence type="ECO:0000313" key="2">
    <source>
        <dbReference type="EMBL" id="GAT61790.1"/>
    </source>
</evidence>
<comment type="caution">
    <text evidence="2">The sequence shown here is derived from an EMBL/GenBank/DDBJ whole genome shotgun (WGS) entry which is preliminary data.</text>
</comment>